<evidence type="ECO:0000256" key="7">
    <source>
        <dbReference type="ARBA" id="ARBA00049288"/>
    </source>
</evidence>
<dbReference type="AlphaFoldDB" id="A0A9Q3W4U0"/>
<dbReference type="SUPFAM" id="SSF48256">
    <property type="entry name" value="Citrate synthase"/>
    <property type="match status" value="1"/>
</dbReference>
<dbReference type="InterPro" id="IPR002020">
    <property type="entry name" value="Citrate_synthase"/>
</dbReference>
<dbReference type="PRINTS" id="PR00143">
    <property type="entry name" value="CITRTSNTHASE"/>
</dbReference>
<dbReference type="Proteomes" id="UP001107961">
    <property type="component" value="Unassembled WGS sequence"/>
</dbReference>
<dbReference type="GO" id="GO:0019679">
    <property type="term" value="P:propionate metabolic process, methylcitrate cycle"/>
    <property type="evidence" value="ECO:0007669"/>
    <property type="project" value="TreeGrafter"/>
</dbReference>
<dbReference type="PIRSF" id="PIRSF001369">
    <property type="entry name" value="Citrate_synth"/>
    <property type="match status" value="1"/>
</dbReference>
<organism evidence="10 11">
    <name type="scientific">Alloalcanivorax xenomutans</name>
    <dbReference type="NCBI Taxonomy" id="1094342"/>
    <lineage>
        <taxon>Bacteria</taxon>
        <taxon>Pseudomonadati</taxon>
        <taxon>Pseudomonadota</taxon>
        <taxon>Gammaproteobacteria</taxon>
        <taxon>Oceanospirillales</taxon>
        <taxon>Alcanivoracaceae</taxon>
        <taxon>Alloalcanivorax</taxon>
    </lineage>
</organism>
<dbReference type="GO" id="GO:0005975">
    <property type="term" value="P:carbohydrate metabolic process"/>
    <property type="evidence" value="ECO:0007669"/>
    <property type="project" value="TreeGrafter"/>
</dbReference>
<feature type="active site" evidence="9">
    <location>
        <position position="317"/>
    </location>
</feature>
<dbReference type="Gene3D" id="1.10.580.10">
    <property type="entry name" value="Citrate Synthase, domain 1"/>
    <property type="match status" value="1"/>
</dbReference>
<evidence type="ECO:0000256" key="1">
    <source>
        <dbReference type="ARBA" id="ARBA00004751"/>
    </source>
</evidence>
<keyword evidence="4" id="KW-0816">Tricarboxylic acid cycle</keyword>
<comment type="pathway">
    <text evidence="1">Carbohydrate metabolism; tricarboxylic acid cycle; isocitrate from oxaloacetate: step 1/2.</text>
</comment>
<evidence type="ECO:0000313" key="10">
    <source>
        <dbReference type="EMBL" id="MCE7508579.1"/>
    </source>
</evidence>
<name>A0A9Q3W4U0_9GAMM</name>
<dbReference type="GO" id="GO:0050440">
    <property type="term" value="F:2-methylcitrate synthase activity"/>
    <property type="evidence" value="ECO:0007669"/>
    <property type="project" value="UniProtKB-EC"/>
</dbReference>
<keyword evidence="11" id="KW-1185">Reference proteome</keyword>
<comment type="catalytic activity">
    <reaction evidence="6">
        <text>propanoyl-CoA + oxaloacetate + H2O = (2S,3S)-2-methylcitrate + CoA + H(+)</text>
        <dbReference type="Rhea" id="RHEA:23780"/>
        <dbReference type="ChEBI" id="CHEBI:15377"/>
        <dbReference type="ChEBI" id="CHEBI:15378"/>
        <dbReference type="ChEBI" id="CHEBI:16452"/>
        <dbReference type="ChEBI" id="CHEBI:57287"/>
        <dbReference type="ChEBI" id="CHEBI:57392"/>
        <dbReference type="ChEBI" id="CHEBI:58853"/>
        <dbReference type="EC" id="2.3.3.5"/>
    </reaction>
</comment>
<evidence type="ECO:0000313" key="11">
    <source>
        <dbReference type="Proteomes" id="UP001107961"/>
    </source>
</evidence>
<dbReference type="NCBIfam" id="TIGR01800">
    <property type="entry name" value="cit_synth_II"/>
    <property type="match status" value="1"/>
</dbReference>
<dbReference type="InterPro" id="IPR011278">
    <property type="entry name" value="2-MeCitrate/Citrate_synth_II"/>
</dbReference>
<evidence type="ECO:0000256" key="3">
    <source>
        <dbReference type="ARBA" id="ARBA00010566"/>
    </source>
</evidence>
<comment type="catalytic activity">
    <reaction evidence="7">
        <text>oxaloacetate + acetyl-CoA + H2O = citrate + CoA + H(+)</text>
        <dbReference type="Rhea" id="RHEA:16845"/>
        <dbReference type="ChEBI" id="CHEBI:15377"/>
        <dbReference type="ChEBI" id="CHEBI:15378"/>
        <dbReference type="ChEBI" id="CHEBI:16452"/>
        <dbReference type="ChEBI" id="CHEBI:16947"/>
        <dbReference type="ChEBI" id="CHEBI:57287"/>
        <dbReference type="ChEBI" id="CHEBI:57288"/>
        <dbReference type="EC" id="2.3.3.16"/>
    </reaction>
</comment>
<dbReference type="GO" id="GO:0005737">
    <property type="term" value="C:cytoplasm"/>
    <property type="evidence" value="ECO:0007669"/>
    <property type="project" value="InterPro"/>
</dbReference>
<dbReference type="GO" id="GO:0036440">
    <property type="term" value="F:citrate synthase activity"/>
    <property type="evidence" value="ECO:0007669"/>
    <property type="project" value="UniProtKB-EC"/>
</dbReference>
<evidence type="ECO:0000256" key="5">
    <source>
        <dbReference type="ARBA" id="ARBA00022679"/>
    </source>
</evidence>
<dbReference type="PANTHER" id="PTHR11739:SF25">
    <property type="entry name" value="CITRATE SYNTHASE-RELATED PROTEIN DDB_G0287281"/>
    <property type="match status" value="1"/>
</dbReference>
<evidence type="ECO:0000256" key="9">
    <source>
        <dbReference type="PIRSR" id="PIRSR001369-1"/>
    </source>
</evidence>
<feature type="active site" evidence="9">
    <location>
        <position position="266"/>
    </location>
</feature>
<dbReference type="GO" id="GO:0006099">
    <property type="term" value="P:tricarboxylic acid cycle"/>
    <property type="evidence" value="ECO:0007669"/>
    <property type="project" value="UniProtKB-KW"/>
</dbReference>
<reference evidence="10" key="1">
    <citation type="submission" date="2022-01" db="EMBL/GenBank/DDBJ databases">
        <authorList>
            <person name="Karlyshev A.V."/>
            <person name="Jaspars M."/>
        </authorList>
    </citation>
    <scope>NUCLEOTIDE SEQUENCE</scope>
    <source>
        <strain evidence="10">AGSA3-2</strain>
    </source>
</reference>
<gene>
    <name evidence="10" type="primary">prpC</name>
    <name evidence="10" type="ORF">LZG35_07995</name>
</gene>
<dbReference type="CDD" id="cd06108">
    <property type="entry name" value="Ec2MCS_like"/>
    <property type="match status" value="1"/>
</dbReference>
<dbReference type="InterPro" id="IPR016143">
    <property type="entry name" value="Citrate_synth-like_sm_a-sub"/>
</dbReference>
<evidence type="ECO:0000256" key="6">
    <source>
        <dbReference type="ARBA" id="ARBA00049052"/>
    </source>
</evidence>
<keyword evidence="10" id="KW-0012">Acyltransferase</keyword>
<dbReference type="RefSeq" id="WP_233925715.1">
    <property type="nucleotide sequence ID" value="NZ_JAJVKT010000008.1"/>
</dbReference>
<dbReference type="FunFam" id="1.10.230.10:FF:000003">
    <property type="entry name" value="Citrate synthase"/>
    <property type="match status" value="1"/>
</dbReference>
<dbReference type="InterPro" id="IPR016142">
    <property type="entry name" value="Citrate_synth-like_lrg_a-sub"/>
</dbReference>
<comment type="caution">
    <text evidence="10">The sequence shown here is derived from an EMBL/GenBank/DDBJ whole genome shotgun (WGS) entry which is preliminary data.</text>
</comment>
<dbReference type="EMBL" id="JAJVKT010000008">
    <property type="protein sequence ID" value="MCE7508579.1"/>
    <property type="molecule type" value="Genomic_DNA"/>
</dbReference>
<protein>
    <recommendedName>
        <fullName evidence="8">Citrate synthase</fullName>
    </recommendedName>
</protein>
<evidence type="ECO:0000256" key="8">
    <source>
        <dbReference type="PIRNR" id="PIRNR001369"/>
    </source>
</evidence>
<evidence type="ECO:0000256" key="2">
    <source>
        <dbReference type="ARBA" id="ARBA00005026"/>
    </source>
</evidence>
<dbReference type="InterPro" id="IPR024176">
    <property type="entry name" value="Citrate_synthase_bac-typ"/>
</dbReference>
<dbReference type="Gene3D" id="1.10.230.10">
    <property type="entry name" value="Cytochrome P450-Terp, domain 2"/>
    <property type="match status" value="1"/>
</dbReference>
<evidence type="ECO:0000256" key="4">
    <source>
        <dbReference type="ARBA" id="ARBA00022532"/>
    </source>
</evidence>
<comment type="pathway">
    <text evidence="2">Organic acid metabolism; propanoate degradation.</text>
</comment>
<dbReference type="Pfam" id="PF00285">
    <property type="entry name" value="Citrate_synt"/>
    <property type="match status" value="1"/>
</dbReference>
<accession>A0A9Q3W4U0</accession>
<dbReference type="NCBIfam" id="NF009006">
    <property type="entry name" value="PRK12351.1"/>
    <property type="match status" value="1"/>
</dbReference>
<keyword evidence="5 8" id="KW-0808">Transferase</keyword>
<dbReference type="InterPro" id="IPR036969">
    <property type="entry name" value="Citrate_synthase_sf"/>
</dbReference>
<dbReference type="PANTHER" id="PTHR11739">
    <property type="entry name" value="CITRATE SYNTHASE"/>
    <property type="match status" value="1"/>
</dbReference>
<sequence length="380" mass="42311">MAEGKKLAGAGLRGQVAGKTALSTVGKSGSGLTYRGYDVKDLAEHCQFEEVAYLILKGELPTQAQLDEYTAKLKTLRGLPQALKEVLERIPKDAHPMDVMRTGCSMLGNLEQEDTSVLGVFPNQEDCVDRMLACFPSIICYWYRFSHDGVRVEENTDDDSIGAHFLHMLRDEAPSELHERVMNVSLILYAEHEFNASTFTARVCASTLSDIHSCVTGAIGSLRGPLHGGANEAAMDMIEKFKDADDAEQGMMGMLERKEKIMGFGHAIYSESDPRNAIIKSWSEKLAADVGDTVLYPVSVRCEEVMWREKKLFCNADFFHASAYHFMGIPTKLFTPIFVMSRLTGWAGHVFEQRADNRIIRPSAEYTGPELRKVTPIAQR</sequence>
<comment type="similarity">
    <text evidence="3 8">Belongs to the citrate synthase family.</text>
</comment>
<proteinExistence type="inferred from homology"/>